<proteinExistence type="predicted"/>
<feature type="domain" description="HTH tetR-type" evidence="3">
    <location>
        <begin position="4"/>
        <end position="64"/>
    </location>
</feature>
<dbReference type="RefSeq" id="WP_274258574.1">
    <property type="nucleotide sequence ID" value="NZ_CP117884.1"/>
</dbReference>
<dbReference type="EMBL" id="CP117884">
    <property type="protein sequence ID" value="WDF81652.1"/>
    <property type="molecule type" value="Genomic_DNA"/>
</dbReference>
<organism evidence="4 5">
    <name type="scientific">Lacticaseibacillus pabuli</name>
    <dbReference type="NCBI Taxonomy" id="3025672"/>
    <lineage>
        <taxon>Bacteria</taxon>
        <taxon>Bacillati</taxon>
        <taxon>Bacillota</taxon>
        <taxon>Bacilli</taxon>
        <taxon>Lactobacillales</taxon>
        <taxon>Lactobacillaceae</taxon>
        <taxon>Lacticaseibacillus</taxon>
    </lineage>
</organism>
<evidence type="ECO:0000313" key="4">
    <source>
        <dbReference type="EMBL" id="WDF81652.1"/>
    </source>
</evidence>
<dbReference type="Pfam" id="PF00440">
    <property type="entry name" value="TetR_N"/>
    <property type="match status" value="1"/>
</dbReference>
<evidence type="ECO:0000313" key="5">
    <source>
        <dbReference type="Proteomes" id="UP001220377"/>
    </source>
</evidence>
<evidence type="ECO:0000259" key="3">
    <source>
        <dbReference type="PROSITE" id="PS50977"/>
    </source>
</evidence>
<keyword evidence="5" id="KW-1185">Reference proteome</keyword>
<protein>
    <submittedName>
        <fullName evidence="4">TetR/AcrR family transcriptional regulator C-terminal domain-containing protein</fullName>
    </submittedName>
</protein>
<sequence>MSSKSTKTQLAETLKDMMRTQDLDHITIEELTNRAGVTRNTFYYHFNDIYALLTWVFDQEIGSPMRRHAQFDEWQSAYRLLLTYITDNRDFCIASFHSVGRDLLEQVLYKFAFQLTTSVVDDVDDNLPKQLRDDIGDFFGLAIVAQVTFWLRNGMQESQDRLVQRADIMLRGSIKNAVKNGRDVYGYYEVDPHKSDCD</sequence>
<accession>A0ABY7WRL1</accession>
<dbReference type="InterPro" id="IPR001647">
    <property type="entry name" value="HTH_TetR"/>
</dbReference>
<dbReference type="InterPro" id="IPR039532">
    <property type="entry name" value="TetR_C_Firmicutes"/>
</dbReference>
<gene>
    <name evidence="4" type="ORF">PQ472_06870</name>
</gene>
<dbReference type="PANTHER" id="PTHR43479:SF7">
    <property type="entry name" value="TETR-FAMILY TRANSCRIPTIONAL REGULATOR"/>
    <property type="match status" value="1"/>
</dbReference>
<evidence type="ECO:0000256" key="2">
    <source>
        <dbReference type="PROSITE-ProRule" id="PRU00335"/>
    </source>
</evidence>
<dbReference type="PROSITE" id="PS50977">
    <property type="entry name" value="HTH_TETR_2"/>
    <property type="match status" value="1"/>
</dbReference>
<dbReference type="PANTHER" id="PTHR43479">
    <property type="entry name" value="ACREF/ENVCD OPERON REPRESSOR-RELATED"/>
    <property type="match status" value="1"/>
</dbReference>
<dbReference type="Proteomes" id="UP001220377">
    <property type="component" value="Chromosome"/>
</dbReference>
<dbReference type="Gene3D" id="1.10.357.10">
    <property type="entry name" value="Tetracycline Repressor, domain 2"/>
    <property type="match status" value="1"/>
</dbReference>
<evidence type="ECO:0000256" key="1">
    <source>
        <dbReference type="ARBA" id="ARBA00023125"/>
    </source>
</evidence>
<reference evidence="4 5" key="1">
    <citation type="submission" date="2023-02" db="EMBL/GenBank/DDBJ databases">
        <title>Genome sequence of Lacticaseibacillus sp. KACC 23028.</title>
        <authorList>
            <person name="Kim S."/>
            <person name="Heo J."/>
            <person name="Kwon S.-W."/>
        </authorList>
    </citation>
    <scope>NUCLEOTIDE SEQUENCE [LARGE SCALE GENOMIC DNA]</scope>
    <source>
        <strain evidence="4 5">KACC 23028</strain>
    </source>
</reference>
<feature type="DNA-binding region" description="H-T-H motif" evidence="2">
    <location>
        <begin position="27"/>
        <end position="46"/>
    </location>
</feature>
<keyword evidence="1 2" id="KW-0238">DNA-binding</keyword>
<dbReference type="Pfam" id="PF14278">
    <property type="entry name" value="TetR_C_8"/>
    <property type="match status" value="1"/>
</dbReference>
<dbReference type="InterPro" id="IPR050624">
    <property type="entry name" value="HTH-type_Tx_Regulator"/>
</dbReference>
<dbReference type="InterPro" id="IPR009057">
    <property type="entry name" value="Homeodomain-like_sf"/>
</dbReference>
<name>A0ABY7WRL1_9LACO</name>
<dbReference type="SUPFAM" id="SSF46689">
    <property type="entry name" value="Homeodomain-like"/>
    <property type="match status" value="1"/>
</dbReference>